<accession>A0AA36NAS1</accession>
<keyword evidence="2" id="KW-1185">Reference proteome</keyword>
<gene>
    <name evidence="1" type="ORF">EVOR1521_LOCUS27679</name>
</gene>
<comment type="caution">
    <text evidence="1">The sequence shown here is derived from an EMBL/GenBank/DDBJ whole genome shotgun (WGS) entry which is preliminary data.</text>
</comment>
<evidence type="ECO:0000313" key="1">
    <source>
        <dbReference type="EMBL" id="CAJ1405485.1"/>
    </source>
</evidence>
<reference evidence="1" key="1">
    <citation type="submission" date="2023-08" db="EMBL/GenBank/DDBJ databases">
        <authorList>
            <person name="Chen Y."/>
            <person name="Shah S."/>
            <person name="Dougan E. K."/>
            <person name="Thang M."/>
            <person name="Chan C."/>
        </authorList>
    </citation>
    <scope>NUCLEOTIDE SEQUENCE</scope>
</reference>
<proteinExistence type="predicted"/>
<sequence>PLLVPHREDLMSHSRYWFERLWHNLQHVPEEKWMPSRAHWAKRHPFSPWMPLKTWSSQYAQATMYWSQFLEFFTWPHVQFFRGVPDLVRKARTLDFPAISRAMSAWTLQGVAEAESFWRAVPGPKSRPKIQAVPGSLCCFRLAKQKIGIR</sequence>
<dbReference type="EMBL" id="CAUJNA010003587">
    <property type="protein sequence ID" value="CAJ1405485.1"/>
    <property type="molecule type" value="Genomic_DNA"/>
</dbReference>
<protein>
    <submittedName>
        <fullName evidence="1">Uncharacterized protein</fullName>
    </submittedName>
</protein>
<evidence type="ECO:0000313" key="2">
    <source>
        <dbReference type="Proteomes" id="UP001178507"/>
    </source>
</evidence>
<name>A0AA36NAS1_9DINO</name>
<organism evidence="1 2">
    <name type="scientific">Effrenium voratum</name>
    <dbReference type="NCBI Taxonomy" id="2562239"/>
    <lineage>
        <taxon>Eukaryota</taxon>
        <taxon>Sar</taxon>
        <taxon>Alveolata</taxon>
        <taxon>Dinophyceae</taxon>
        <taxon>Suessiales</taxon>
        <taxon>Symbiodiniaceae</taxon>
        <taxon>Effrenium</taxon>
    </lineage>
</organism>
<dbReference type="Proteomes" id="UP001178507">
    <property type="component" value="Unassembled WGS sequence"/>
</dbReference>
<feature type="non-terminal residue" evidence="1">
    <location>
        <position position="1"/>
    </location>
</feature>
<dbReference type="AlphaFoldDB" id="A0AA36NAS1"/>